<evidence type="ECO:0000256" key="1">
    <source>
        <dbReference type="SAM" id="SignalP"/>
    </source>
</evidence>
<evidence type="ECO:0000313" key="3">
    <source>
        <dbReference type="Proteomes" id="UP001497382"/>
    </source>
</evidence>
<dbReference type="EMBL" id="CAXIEN010000239">
    <property type="protein sequence ID" value="CAL1288885.1"/>
    <property type="molecule type" value="Genomic_DNA"/>
</dbReference>
<name>A0AAV2AZQ0_9ARAC</name>
<sequence length="94" mass="11205">MQEAPPGGVQWRFRAWVPMQFLILMMYPTSPRSLSQHLPDTLYIIWRNQTQNKPRKLKCTSSTLRICVVFVCLFCLKYKNSILNHFFKIQSVFH</sequence>
<evidence type="ECO:0008006" key="4">
    <source>
        <dbReference type="Google" id="ProtNLM"/>
    </source>
</evidence>
<evidence type="ECO:0000313" key="2">
    <source>
        <dbReference type="EMBL" id="CAL1288885.1"/>
    </source>
</evidence>
<protein>
    <recommendedName>
        <fullName evidence="4">Secreted protein</fullName>
    </recommendedName>
</protein>
<gene>
    <name evidence="2" type="ORF">LARSCL_LOCUS15616</name>
</gene>
<feature type="chain" id="PRO_5044021866" description="Secreted protein" evidence="1">
    <location>
        <begin position="32"/>
        <end position="94"/>
    </location>
</feature>
<dbReference type="AlphaFoldDB" id="A0AAV2AZQ0"/>
<dbReference type="Proteomes" id="UP001497382">
    <property type="component" value="Unassembled WGS sequence"/>
</dbReference>
<feature type="signal peptide" evidence="1">
    <location>
        <begin position="1"/>
        <end position="31"/>
    </location>
</feature>
<accession>A0AAV2AZQ0</accession>
<reference evidence="2 3" key="1">
    <citation type="submission" date="2024-04" db="EMBL/GenBank/DDBJ databases">
        <authorList>
            <person name="Rising A."/>
            <person name="Reimegard J."/>
            <person name="Sonavane S."/>
            <person name="Akerstrom W."/>
            <person name="Nylinder S."/>
            <person name="Hedman E."/>
            <person name="Kallberg Y."/>
        </authorList>
    </citation>
    <scope>NUCLEOTIDE SEQUENCE [LARGE SCALE GENOMIC DNA]</scope>
</reference>
<organism evidence="2 3">
    <name type="scientific">Larinioides sclopetarius</name>
    <dbReference type="NCBI Taxonomy" id="280406"/>
    <lineage>
        <taxon>Eukaryota</taxon>
        <taxon>Metazoa</taxon>
        <taxon>Ecdysozoa</taxon>
        <taxon>Arthropoda</taxon>
        <taxon>Chelicerata</taxon>
        <taxon>Arachnida</taxon>
        <taxon>Araneae</taxon>
        <taxon>Araneomorphae</taxon>
        <taxon>Entelegynae</taxon>
        <taxon>Araneoidea</taxon>
        <taxon>Araneidae</taxon>
        <taxon>Larinioides</taxon>
    </lineage>
</organism>
<keyword evidence="1" id="KW-0732">Signal</keyword>
<proteinExistence type="predicted"/>
<keyword evidence="3" id="KW-1185">Reference proteome</keyword>
<feature type="non-terminal residue" evidence="2">
    <location>
        <position position="94"/>
    </location>
</feature>
<comment type="caution">
    <text evidence="2">The sequence shown here is derived from an EMBL/GenBank/DDBJ whole genome shotgun (WGS) entry which is preliminary data.</text>
</comment>